<evidence type="ECO:0000256" key="3">
    <source>
        <dbReference type="ARBA" id="ARBA00022692"/>
    </source>
</evidence>
<dbReference type="SMART" id="SM00179">
    <property type="entry name" value="EGF_CA"/>
    <property type="match status" value="2"/>
</dbReference>
<dbReference type="Gene3D" id="2.20.28.230">
    <property type="match status" value="3"/>
</dbReference>
<evidence type="ECO:0000256" key="10">
    <source>
        <dbReference type="PROSITE-ProRule" id="PRU00076"/>
    </source>
</evidence>
<keyword evidence="2 10" id="KW-0245">EGF-like domain</keyword>
<feature type="disulfide bond" evidence="11">
    <location>
        <begin position="351"/>
        <end position="394"/>
    </location>
</feature>
<dbReference type="PROSITE" id="PS50026">
    <property type="entry name" value="EGF_3"/>
    <property type="match status" value="3"/>
</dbReference>
<evidence type="ECO:0000313" key="16">
    <source>
        <dbReference type="EMBL" id="CAK6959550.1"/>
    </source>
</evidence>
<feature type="domain" description="Sushi" evidence="15">
    <location>
        <begin position="530"/>
        <end position="589"/>
    </location>
</feature>
<dbReference type="Proteomes" id="UP001314229">
    <property type="component" value="Unassembled WGS sequence"/>
</dbReference>
<dbReference type="SMART" id="SM00032">
    <property type="entry name" value="CCP"/>
    <property type="match status" value="8"/>
</dbReference>
<reference evidence="16 17" key="1">
    <citation type="submission" date="2024-01" db="EMBL/GenBank/DDBJ databases">
        <authorList>
            <person name="Alioto T."/>
            <person name="Alioto T."/>
            <person name="Gomez Garrido J."/>
        </authorList>
    </citation>
    <scope>NUCLEOTIDE SEQUENCE [LARGE SCALE GENOMIC DNA]</scope>
</reference>
<dbReference type="InterPro" id="IPR049883">
    <property type="entry name" value="NOTCH1_EGF-like"/>
</dbReference>
<dbReference type="PROSITE" id="PS01187">
    <property type="entry name" value="EGF_CA"/>
    <property type="match status" value="2"/>
</dbReference>
<keyword evidence="4 13" id="KW-0732">Signal</keyword>
<evidence type="ECO:0000259" key="14">
    <source>
        <dbReference type="PROSITE" id="PS50026"/>
    </source>
</evidence>
<dbReference type="GO" id="GO:0005509">
    <property type="term" value="F:calcium ion binding"/>
    <property type="evidence" value="ECO:0007669"/>
    <property type="project" value="InterPro"/>
</dbReference>
<keyword evidence="5" id="KW-0677">Repeat</keyword>
<evidence type="ECO:0000256" key="12">
    <source>
        <dbReference type="SAM" id="Phobius"/>
    </source>
</evidence>
<dbReference type="InterPro" id="IPR000436">
    <property type="entry name" value="Sushi_SCR_CCP_dom"/>
</dbReference>
<protein>
    <submittedName>
        <fullName evidence="16">Sushi domain-containing protein 1</fullName>
    </submittedName>
</protein>
<evidence type="ECO:0000256" key="9">
    <source>
        <dbReference type="ARBA" id="ARBA00023180"/>
    </source>
</evidence>
<evidence type="ECO:0000256" key="6">
    <source>
        <dbReference type="ARBA" id="ARBA00022989"/>
    </source>
</evidence>
<dbReference type="Gene3D" id="2.10.70.10">
    <property type="entry name" value="Complement Module, domain 1"/>
    <property type="match status" value="5"/>
</dbReference>
<comment type="caution">
    <text evidence="10">Lacks conserved residue(s) required for the propagation of feature annotation.</text>
</comment>
<organism evidence="16 17">
    <name type="scientific">Scomber scombrus</name>
    <name type="common">Atlantic mackerel</name>
    <name type="synonym">Scomber vernalis</name>
    <dbReference type="NCBI Taxonomy" id="13677"/>
    <lineage>
        <taxon>Eukaryota</taxon>
        <taxon>Metazoa</taxon>
        <taxon>Chordata</taxon>
        <taxon>Craniata</taxon>
        <taxon>Vertebrata</taxon>
        <taxon>Euteleostomi</taxon>
        <taxon>Actinopterygii</taxon>
        <taxon>Neopterygii</taxon>
        <taxon>Teleostei</taxon>
        <taxon>Neoteleostei</taxon>
        <taxon>Acanthomorphata</taxon>
        <taxon>Pelagiaria</taxon>
        <taxon>Scombriformes</taxon>
        <taxon>Scombridae</taxon>
        <taxon>Scomber</taxon>
    </lineage>
</organism>
<keyword evidence="9" id="KW-0325">Glycoprotein</keyword>
<dbReference type="SMART" id="SM00181">
    <property type="entry name" value="EGF"/>
    <property type="match status" value="3"/>
</dbReference>
<dbReference type="InterPro" id="IPR000742">
    <property type="entry name" value="EGF"/>
</dbReference>
<keyword evidence="17" id="KW-1185">Reference proteome</keyword>
<keyword evidence="7 12" id="KW-0472">Membrane</keyword>
<dbReference type="InterPro" id="IPR057598">
    <property type="entry name" value="Fn3_PTPRU"/>
</dbReference>
<dbReference type="InterPro" id="IPR051622">
    <property type="entry name" value="R-tyr_protein_phosphatases"/>
</dbReference>
<feature type="domain" description="Sushi" evidence="15">
    <location>
        <begin position="230"/>
        <end position="288"/>
    </location>
</feature>
<dbReference type="Gene3D" id="2.10.25.10">
    <property type="entry name" value="Laminin"/>
    <property type="match status" value="2"/>
</dbReference>
<feature type="domain" description="Sushi" evidence="15">
    <location>
        <begin position="349"/>
        <end position="409"/>
    </location>
</feature>
<evidence type="ECO:0000256" key="8">
    <source>
        <dbReference type="ARBA" id="ARBA00023157"/>
    </source>
</evidence>
<dbReference type="InterPro" id="IPR000152">
    <property type="entry name" value="EGF-type_Asp/Asn_hydroxyl_site"/>
</dbReference>
<evidence type="ECO:0000256" key="5">
    <source>
        <dbReference type="ARBA" id="ARBA00022737"/>
    </source>
</evidence>
<dbReference type="PROSITE" id="PS00010">
    <property type="entry name" value="ASX_HYDROXYL"/>
    <property type="match status" value="2"/>
</dbReference>
<feature type="chain" id="PRO_5043976513" evidence="13">
    <location>
        <begin position="25"/>
        <end position="902"/>
    </location>
</feature>
<dbReference type="Pfam" id="PF07645">
    <property type="entry name" value="EGF_CA"/>
    <property type="match status" value="2"/>
</dbReference>
<feature type="domain" description="Sushi" evidence="15">
    <location>
        <begin position="410"/>
        <end position="469"/>
    </location>
</feature>
<evidence type="ECO:0000256" key="1">
    <source>
        <dbReference type="ARBA" id="ARBA00004479"/>
    </source>
</evidence>
<proteinExistence type="predicted"/>
<dbReference type="InterPro" id="IPR001881">
    <property type="entry name" value="EGF-like_Ca-bd_dom"/>
</dbReference>
<dbReference type="InterPro" id="IPR009030">
    <property type="entry name" value="Growth_fac_rcpt_cys_sf"/>
</dbReference>
<dbReference type="PANTHER" id="PTHR24051">
    <property type="entry name" value="SUSHI DOMAIN-CONTAINING PROTEIN 1"/>
    <property type="match status" value="1"/>
</dbReference>
<comment type="caution">
    <text evidence="16">The sequence shown here is derived from an EMBL/GenBank/DDBJ whole genome shotgun (WGS) entry which is preliminary data.</text>
</comment>
<evidence type="ECO:0000259" key="15">
    <source>
        <dbReference type="PROSITE" id="PS50923"/>
    </source>
</evidence>
<feature type="domain" description="Sushi" evidence="15">
    <location>
        <begin position="170"/>
        <end position="229"/>
    </location>
</feature>
<dbReference type="InterPro" id="IPR018097">
    <property type="entry name" value="EGF_Ca-bd_CS"/>
</dbReference>
<dbReference type="CDD" id="cd00033">
    <property type="entry name" value="CCP"/>
    <property type="match status" value="7"/>
</dbReference>
<evidence type="ECO:0000313" key="17">
    <source>
        <dbReference type="Proteomes" id="UP001314229"/>
    </source>
</evidence>
<keyword evidence="8 10" id="KW-1015">Disulfide bond</keyword>
<dbReference type="PROSITE" id="PS01186">
    <property type="entry name" value="EGF_2"/>
    <property type="match status" value="1"/>
</dbReference>
<feature type="domain" description="EGF-like" evidence="14">
    <location>
        <begin position="66"/>
        <end position="105"/>
    </location>
</feature>
<dbReference type="SUPFAM" id="SSF57535">
    <property type="entry name" value="Complement control module/SCR domain"/>
    <property type="match status" value="8"/>
</dbReference>
<keyword evidence="11" id="KW-0768">Sushi</keyword>
<keyword evidence="3 12" id="KW-0812">Transmembrane</keyword>
<feature type="domain" description="Sushi" evidence="15">
    <location>
        <begin position="470"/>
        <end position="529"/>
    </location>
</feature>
<accession>A0AAV1NJE7</accession>
<dbReference type="PANTHER" id="PTHR24051:SF5">
    <property type="entry name" value="SUSHI DOMAIN-CONTAINING PROTEIN 1"/>
    <property type="match status" value="1"/>
</dbReference>
<evidence type="ECO:0000256" key="11">
    <source>
        <dbReference type="PROSITE-ProRule" id="PRU00302"/>
    </source>
</evidence>
<dbReference type="Pfam" id="PF23144">
    <property type="entry name" value="Fn3_PTPRU"/>
    <property type="match status" value="1"/>
</dbReference>
<dbReference type="InterPro" id="IPR035976">
    <property type="entry name" value="Sushi/SCR/CCP_sf"/>
</dbReference>
<feature type="disulfide bond" evidence="11">
    <location>
        <begin position="259"/>
        <end position="286"/>
    </location>
</feature>
<evidence type="ECO:0000256" key="13">
    <source>
        <dbReference type="SAM" id="SignalP"/>
    </source>
</evidence>
<dbReference type="SUPFAM" id="SSF57184">
    <property type="entry name" value="Growth factor receptor domain"/>
    <property type="match status" value="1"/>
</dbReference>
<dbReference type="AlphaFoldDB" id="A0AAV1NJE7"/>
<evidence type="ECO:0000256" key="4">
    <source>
        <dbReference type="ARBA" id="ARBA00022729"/>
    </source>
</evidence>
<feature type="disulfide bond" evidence="10">
    <location>
        <begin position="33"/>
        <end position="50"/>
    </location>
</feature>
<comment type="subcellular location">
    <subcellularLocation>
        <location evidence="1">Membrane</location>
        <topology evidence="1">Single-pass type I membrane protein</topology>
    </subcellularLocation>
</comment>
<keyword evidence="6 12" id="KW-1133">Transmembrane helix</keyword>
<feature type="domain" description="EGF-like" evidence="14">
    <location>
        <begin position="26"/>
        <end position="65"/>
    </location>
</feature>
<dbReference type="Pfam" id="PF00084">
    <property type="entry name" value="Sushi"/>
    <property type="match status" value="7"/>
</dbReference>
<feature type="domain" description="EGF-like" evidence="14">
    <location>
        <begin position="118"/>
        <end position="155"/>
    </location>
</feature>
<dbReference type="CDD" id="cd00054">
    <property type="entry name" value="EGF_CA"/>
    <property type="match status" value="2"/>
</dbReference>
<feature type="domain" description="Sushi" evidence="15">
    <location>
        <begin position="289"/>
        <end position="348"/>
    </location>
</feature>
<name>A0AAV1NJE7_SCOSC</name>
<evidence type="ECO:0000256" key="2">
    <source>
        <dbReference type="ARBA" id="ARBA00022536"/>
    </source>
</evidence>
<gene>
    <name evidence="16" type="ORF">FSCOSCO3_A028791</name>
</gene>
<evidence type="ECO:0000256" key="7">
    <source>
        <dbReference type="ARBA" id="ARBA00023136"/>
    </source>
</evidence>
<feature type="transmembrane region" description="Helical" evidence="12">
    <location>
        <begin position="876"/>
        <end position="899"/>
    </location>
</feature>
<dbReference type="GO" id="GO:0016020">
    <property type="term" value="C:membrane"/>
    <property type="evidence" value="ECO:0007669"/>
    <property type="project" value="UniProtKB-SubCell"/>
</dbReference>
<feature type="signal peptide" evidence="13">
    <location>
        <begin position="1"/>
        <end position="24"/>
    </location>
</feature>
<dbReference type="EMBL" id="CAWUFR010000040">
    <property type="protein sequence ID" value="CAK6959550.1"/>
    <property type="molecule type" value="Genomic_DNA"/>
</dbReference>
<dbReference type="PROSITE" id="PS50923">
    <property type="entry name" value="SUSHI"/>
    <property type="match status" value="7"/>
</dbReference>
<sequence length="902" mass="99331">MEKRNRAIIVVFLLCVIADVPAAGQTLDVCASCHANATCDEKPDGSGKVCNCKYGFVGNGRNFCQDKDECQIGSIKICGQHTTCHNTYGSFYCTCLAGYHPSNNMAIFIPNDGTHCQDVNECRITGMCGEGGQCRNLEGSFDCSCQLGYRVHDGSEPFQPDRDKASCKVVDCGQPASPEDTVLLSKTGTTYGSVAKFECDEGFLWRRGDNTSVCGADGLWRGPSMVCEGVYCGSPPDLPHSHMLWDKRTMMGTKVVYVCASGYHNVGKGNVSVCTAAGKWKGAVLCQEILCGSPPLIESTEQVWNGNKAPGSTVLYFCIEGFYSKGGHNVSACNEKGRWTRPTLSCQEILCGDPPILPHTGQKWNGSSTPGSTVTYYCKIGFFQNEGNNTASLCTVKGYWTQTHISCKEVDCGTPPDISHSVLLWDQISKMGSQVVYQCNSGYRSVGERNVSLCTATGEWDNASMLCEEIDCQEPVLKPHAKTLWDGVSHHGSVVYYQCEEGYHTRSLRNYSVCGENGLWEDTDLLCEEISCGPPLTLPHTNLLWDSTSRPGSVVLYECMDGFYQESGDGNSTCLTSGEWAQVSVKCKAKCGPVPLLANSEVVWHNRSVVIHRCVDGYHSWRGSNVSLCSSSGVWQKATLKCIEIKPPINHLIVSNEKCLHWRAEKYEETTEVYKLIYTGSRDYQRSFRDTRKRFLNSKSDRVEVCLNLLPVTNYTISITAVSARFTATITTNTSLTVPPEPVVYYKEFETPVPTLMLHRKPNTLDPISLYQVFVLPVEGIMVFDCSSPVERDHSSKPTTEYITALIHVSHIGTEMNFTVGDGLSYGSFFNAPLENGRNYYIILRAVSQWKNDLKSSCVLWAKVRATSYVLKVSSLAAAALIGVVAMVVLGGYSCSWFFKKT</sequence>